<proteinExistence type="inferred from homology"/>
<evidence type="ECO:0000256" key="7">
    <source>
        <dbReference type="ARBA" id="ARBA00023177"/>
    </source>
</evidence>
<evidence type="ECO:0000256" key="1">
    <source>
        <dbReference type="ARBA" id="ARBA00004141"/>
    </source>
</evidence>
<evidence type="ECO:0000256" key="4">
    <source>
        <dbReference type="ARBA" id="ARBA00022692"/>
    </source>
</evidence>
<evidence type="ECO:0000256" key="9">
    <source>
        <dbReference type="SAM" id="MobiDB-lite"/>
    </source>
</evidence>
<keyword evidence="7 8" id="KW-0924">Ammonia transport</keyword>
<evidence type="ECO:0000256" key="5">
    <source>
        <dbReference type="ARBA" id="ARBA00022989"/>
    </source>
</evidence>
<feature type="region of interest" description="Disordered" evidence="9">
    <location>
        <begin position="459"/>
        <end position="502"/>
    </location>
</feature>
<feature type="transmembrane region" description="Helical" evidence="8">
    <location>
        <begin position="246"/>
        <end position="265"/>
    </location>
</feature>
<dbReference type="SUPFAM" id="SSF111352">
    <property type="entry name" value="Ammonium transporter"/>
    <property type="match status" value="1"/>
</dbReference>
<evidence type="ECO:0000313" key="11">
    <source>
        <dbReference type="EMBL" id="KAL1898241.1"/>
    </source>
</evidence>
<comment type="similarity">
    <text evidence="2 8">Belongs to the ammonia transporter channel (TC 1.A.11.2) family.</text>
</comment>
<feature type="transmembrane region" description="Helical" evidence="8">
    <location>
        <begin position="386"/>
        <end position="406"/>
    </location>
</feature>
<gene>
    <name evidence="11" type="ORF">Sste5346_003647</name>
</gene>
<protein>
    <recommendedName>
        <fullName evidence="8">Ammonium transporter</fullName>
    </recommendedName>
</protein>
<feature type="transmembrane region" description="Helical" evidence="8">
    <location>
        <begin position="144"/>
        <end position="164"/>
    </location>
</feature>
<dbReference type="Gene3D" id="1.10.3430.10">
    <property type="entry name" value="Ammonium transporter AmtB like domains"/>
    <property type="match status" value="1"/>
</dbReference>
<comment type="subcellular location">
    <subcellularLocation>
        <location evidence="8">Cell membrane</location>
        <topology evidence="8">Multi-pass membrane protein</topology>
    </subcellularLocation>
    <subcellularLocation>
        <location evidence="1">Membrane</location>
        <topology evidence="1">Multi-pass membrane protein</topology>
    </subcellularLocation>
</comment>
<sequence>MSNGTGPIWWVPTSPVGSGDNAWQLTAASLVGLQSVPGLVVLYAGVMKKKWAINSAFMAFYAFAAVLICWVLWAYEASFGEYMLPFVGKPNNVLGIDTLLTQSNLPSLGVSQEMPLATMVYFQFVFAAITLVITAGAFLGRMSFYAWMIFVPLWLTLSYTVGAYSIWGGGFLTKLGVLDYSGGYVIHLSSGTAGFIGSYWIGPRLAKDREDARPNNILVVLIGAGILWIGWNGFNGGDPYAANADAGVAVLNTNLCTAVSLLVWTGLDMIYFKKPSVIGAVQGMITGLVAITPAAGYVAGWGAILLGLGSGAVPWVTMNIVAKKWSWLERHFDDTLGVMHTHMVAGFVGGFGTGLWATVDGCAAFGATNPGGAIAGNGIQVGYQMAGAMFIIGWNLVWTSLILLFIKHVLRIPLRMSDEELFLGDDAVHGEAAYVFGPCDAHEELGHAGYIQGEMVQTAAHSPPAGGPEDNDGGAELGIGGSTVEPKDKSSGGNGEGSTPTQ</sequence>
<feature type="transmembrane region" description="Helical" evidence="8">
    <location>
        <begin position="56"/>
        <end position="75"/>
    </location>
</feature>
<evidence type="ECO:0000256" key="2">
    <source>
        <dbReference type="ARBA" id="ARBA00005887"/>
    </source>
</evidence>
<dbReference type="PROSITE" id="PS01219">
    <property type="entry name" value="AMMONIUM_TRANSP"/>
    <property type="match status" value="1"/>
</dbReference>
<evidence type="ECO:0000256" key="8">
    <source>
        <dbReference type="RuleBase" id="RU362002"/>
    </source>
</evidence>
<feature type="transmembrane region" description="Helical" evidence="8">
    <location>
        <begin position="184"/>
        <end position="202"/>
    </location>
</feature>
<feature type="transmembrane region" description="Helical" evidence="8">
    <location>
        <begin position="301"/>
        <end position="322"/>
    </location>
</feature>
<feature type="transmembrane region" description="Helical" evidence="8">
    <location>
        <begin position="214"/>
        <end position="234"/>
    </location>
</feature>
<dbReference type="InterPro" id="IPR001905">
    <property type="entry name" value="Ammonium_transpt"/>
</dbReference>
<keyword evidence="4 8" id="KW-0812">Transmembrane</keyword>
<evidence type="ECO:0000256" key="6">
    <source>
        <dbReference type="ARBA" id="ARBA00023136"/>
    </source>
</evidence>
<evidence type="ECO:0000313" key="12">
    <source>
        <dbReference type="Proteomes" id="UP001583186"/>
    </source>
</evidence>
<name>A0ABR3ZDS1_9PEZI</name>
<feature type="domain" description="Ammonium transporter AmtB-like" evidence="10">
    <location>
        <begin position="22"/>
        <end position="434"/>
    </location>
</feature>
<dbReference type="InterPro" id="IPR024041">
    <property type="entry name" value="NH4_transpt_AmtB-like_dom"/>
</dbReference>
<evidence type="ECO:0000256" key="3">
    <source>
        <dbReference type="ARBA" id="ARBA00022448"/>
    </source>
</evidence>
<dbReference type="Proteomes" id="UP001583186">
    <property type="component" value="Unassembled WGS sequence"/>
</dbReference>
<dbReference type="EMBL" id="JAWCUI010000016">
    <property type="protein sequence ID" value="KAL1898241.1"/>
    <property type="molecule type" value="Genomic_DNA"/>
</dbReference>
<dbReference type="InterPro" id="IPR018047">
    <property type="entry name" value="Ammonium_transpt_CS"/>
</dbReference>
<dbReference type="PANTHER" id="PTHR43029">
    <property type="entry name" value="AMMONIUM TRANSPORTER MEP2"/>
    <property type="match status" value="1"/>
</dbReference>
<keyword evidence="6 8" id="KW-0472">Membrane</keyword>
<dbReference type="NCBIfam" id="TIGR00836">
    <property type="entry name" value="amt"/>
    <property type="match status" value="1"/>
</dbReference>
<reference evidence="11 12" key="1">
    <citation type="journal article" date="2024" name="IMA Fungus">
        <title>IMA Genome - F19 : A genome assembly and annotation guide to empower mycologists, including annotated draft genome sequences of Ceratocystis pirilliformis, Diaporthe australafricana, Fusarium ophioides, Paecilomyces lecythidis, and Sporothrix stenoceras.</title>
        <authorList>
            <person name="Aylward J."/>
            <person name="Wilson A.M."/>
            <person name="Visagie C.M."/>
            <person name="Spraker J."/>
            <person name="Barnes I."/>
            <person name="Buitendag C."/>
            <person name="Ceriani C."/>
            <person name="Del Mar Angel L."/>
            <person name="du Plessis D."/>
            <person name="Fuchs T."/>
            <person name="Gasser K."/>
            <person name="Kramer D."/>
            <person name="Li W."/>
            <person name="Munsamy K."/>
            <person name="Piso A."/>
            <person name="Price J.L."/>
            <person name="Sonnekus B."/>
            <person name="Thomas C."/>
            <person name="van der Nest A."/>
            <person name="van Dijk A."/>
            <person name="van Heerden A."/>
            <person name="van Vuuren N."/>
            <person name="Yilmaz N."/>
            <person name="Duong T.A."/>
            <person name="van der Merwe N.A."/>
            <person name="Wingfield M.J."/>
            <person name="Wingfield B.D."/>
        </authorList>
    </citation>
    <scope>NUCLEOTIDE SEQUENCE [LARGE SCALE GENOMIC DNA]</scope>
    <source>
        <strain evidence="11 12">CMW 5346</strain>
    </source>
</reference>
<keyword evidence="5 8" id="KW-1133">Transmembrane helix</keyword>
<keyword evidence="12" id="KW-1185">Reference proteome</keyword>
<feature type="transmembrane region" description="Helical" evidence="8">
    <location>
        <begin position="22"/>
        <end position="44"/>
    </location>
</feature>
<organism evidence="11 12">
    <name type="scientific">Sporothrix stenoceras</name>
    <dbReference type="NCBI Taxonomy" id="5173"/>
    <lineage>
        <taxon>Eukaryota</taxon>
        <taxon>Fungi</taxon>
        <taxon>Dikarya</taxon>
        <taxon>Ascomycota</taxon>
        <taxon>Pezizomycotina</taxon>
        <taxon>Sordariomycetes</taxon>
        <taxon>Sordariomycetidae</taxon>
        <taxon>Ophiostomatales</taxon>
        <taxon>Ophiostomataceae</taxon>
        <taxon>Sporothrix</taxon>
    </lineage>
</organism>
<dbReference type="Pfam" id="PF00909">
    <property type="entry name" value="Ammonium_transp"/>
    <property type="match status" value="1"/>
</dbReference>
<feature type="transmembrane region" description="Helical" evidence="8">
    <location>
        <begin position="120"/>
        <end position="139"/>
    </location>
</feature>
<feature type="transmembrane region" description="Helical" evidence="8">
    <location>
        <begin position="343"/>
        <end position="366"/>
    </location>
</feature>
<accession>A0ABR3ZDS1</accession>
<comment type="caution">
    <text evidence="11">The sequence shown here is derived from an EMBL/GenBank/DDBJ whole genome shotgun (WGS) entry which is preliminary data.</text>
</comment>
<feature type="transmembrane region" description="Helical" evidence="8">
    <location>
        <begin position="277"/>
        <end position="295"/>
    </location>
</feature>
<keyword evidence="3 8" id="KW-0813">Transport</keyword>
<dbReference type="PANTHER" id="PTHR43029:SF10">
    <property type="entry name" value="AMMONIUM TRANSPORTER MEP2"/>
    <property type="match status" value="1"/>
</dbReference>
<evidence type="ECO:0000259" key="10">
    <source>
        <dbReference type="Pfam" id="PF00909"/>
    </source>
</evidence>
<dbReference type="InterPro" id="IPR029020">
    <property type="entry name" value="Ammonium/urea_transptr"/>
</dbReference>